<keyword evidence="7" id="KW-0443">Lipid metabolism</keyword>
<name>A0ABY5VIR0_9FIRM</name>
<dbReference type="NCBIfam" id="NF005559">
    <property type="entry name" value="PRK07231.1"/>
    <property type="match status" value="1"/>
</dbReference>
<dbReference type="EC" id="1.1.1.100" evidence="3 7"/>
<evidence type="ECO:0000256" key="1">
    <source>
        <dbReference type="ARBA" id="ARBA00005194"/>
    </source>
</evidence>
<dbReference type="InterPro" id="IPR057326">
    <property type="entry name" value="KR_dom"/>
</dbReference>
<evidence type="ECO:0000256" key="2">
    <source>
        <dbReference type="ARBA" id="ARBA00006484"/>
    </source>
</evidence>
<comment type="function">
    <text evidence="7">Catalyzes the NADPH-dependent reduction of beta-ketoacyl-ACP substrates to beta-hydroxyacyl-ACP products, the first reductive step in the elongation cycle of fatty acid biosynthesis.</text>
</comment>
<keyword evidence="4 7" id="KW-0560">Oxidoreductase</keyword>
<dbReference type="NCBIfam" id="NF009466">
    <property type="entry name" value="PRK12826.1-2"/>
    <property type="match status" value="1"/>
</dbReference>
<dbReference type="SMART" id="SM00822">
    <property type="entry name" value="PKS_KR"/>
    <property type="match status" value="1"/>
</dbReference>
<evidence type="ECO:0000259" key="8">
    <source>
        <dbReference type="SMART" id="SM00822"/>
    </source>
</evidence>
<dbReference type="InterPro" id="IPR002347">
    <property type="entry name" value="SDR_fam"/>
</dbReference>
<dbReference type="Pfam" id="PF13561">
    <property type="entry name" value="adh_short_C2"/>
    <property type="match status" value="1"/>
</dbReference>
<evidence type="ECO:0000256" key="6">
    <source>
        <dbReference type="ARBA" id="ARBA00048508"/>
    </source>
</evidence>
<sequence>MLNSKVALVTGASRGIGRAVAVKLASMGAYVIVNYHSAEDKAEGVVQEIIANGGHAESYGCDVADFTAVGSMIQDLLEKHGHIDILVNNAGITRDQFIGKISEADYDLVMDTNCKSCFNTMHHLAAHFLERKSGRVINLTSTSGVLGNVAQANYAASKAGIIGLTKTMGREWASRGITVNAIAPGFIRTDMTEGLSDKIKEKTIARIPMQRMGDPEDVANMTAFFASDEAAYITGQIICVDGGMAI</sequence>
<keyword evidence="7" id="KW-0275">Fatty acid biosynthesis</keyword>
<dbReference type="PROSITE" id="PS00061">
    <property type="entry name" value="ADH_SHORT"/>
    <property type="match status" value="1"/>
</dbReference>
<dbReference type="InterPro" id="IPR050259">
    <property type="entry name" value="SDR"/>
</dbReference>
<dbReference type="PRINTS" id="PR00081">
    <property type="entry name" value="GDHRDH"/>
</dbReference>
<accession>A0ABY5VIR0</accession>
<evidence type="ECO:0000256" key="5">
    <source>
        <dbReference type="ARBA" id="ARBA00023221"/>
    </source>
</evidence>
<comment type="pathway">
    <text evidence="1 7">Lipid metabolism; fatty acid biosynthesis.</text>
</comment>
<comment type="similarity">
    <text evidence="2 7">Belongs to the short-chain dehydrogenases/reductases (SDR) family.</text>
</comment>
<comment type="subunit">
    <text evidence="7">Homotetramer.</text>
</comment>
<reference evidence="9" key="1">
    <citation type="journal article" date="2022" name="Cell">
        <title>Design, construction, and in vivo augmentation of a complex gut microbiome.</title>
        <authorList>
            <person name="Cheng A.G."/>
            <person name="Ho P.Y."/>
            <person name="Aranda-Diaz A."/>
            <person name="Jain S."/>
            <person name="Yu F.B."/>
            <person name="Meng X."/>
            <person name="Wang M."/>
            <person name="Iakiviak M."/>
            <person name="Nagashima K."/>
            <person name="Zhao A."/>
            <person name="Murugkar P."/>
            <person name="Patil A."/>
            <person name="Atabakhsh K."/>
            <person name="Weakley A."/>
            <person name="Yan J."/>
            <person name="Brumbaugh A.R."/>
            <person name="Higginbottom S."/>
            <person name="Dimas A."/>
            <person name="Shiver A.L."/>
            <person name="Deutschbauer A."/>
            <person name="Neff N."/>
            <person name="Sonnenburg J.L."/>
            <person name="Huang K.C."/>
            <person name="Fischbach M.A."/>
        </authorList>
    </citation>
    <scope>NUCLEOTIDE SEQUENCE</scope>
    <source>
        <strain evidence="9">DSM 19829</strain>
    </source>
</reference>
<keyword evidence="7" id="KW-0444">Lipid biosynthesis</keyword>
<dbReference type="InterPro" id="IPR011284">
    <property type="entry name" value="3oxo_ACP_reduc"/>
</dbReference>
<comment type="catalytic activity">
    <reaction evidence="6 7">
        <text>a (3R)-hydroxyacyl-[ACP] + NADP(+) = a 3-oxoacyl-[ACP] + NADPH + H(+)</text>
        <dbReference type="Rhea" id="RHEA:17397"/>
        <dbReference type="Rhea" id="RHEA-COMP:9916"/>
        <dbReference type="Rhea" id="RHEA-COMP:9945"/>
        <dbReference type="ChEBI" id="CHEBI:15378"/>
        <dbReference type="ChEBI" id="CHEBI:57783"/>
        <dbReference type="ChEBI" id="CHEBI:58349"/>
        <dbReference type="ChEBI" id="CHEBI:78776"/>
        <dbReference type="ChEBI" id="CHEBI:78827"/>
        <dbReference type="EC" id="1.1.1.100"/>
    </reaction>
</comment>
<dbReference type="PANTHER" id="PTHR42879">
    <property type="entry name" value="3-OXOACYL-(ACYL-CARRIER-PROTEIN) REDUCTASE"/>
    <property type="match status" value="1"/>
</dbReference>
<evidence type="ECO:0000256" key="3">
    <source>
        <dbReference type="ARBA" id="ARBA00012948"/>
    </source>
</evidence>
<proteinExistence type="inferred from homology"/>
<dbReference type="CDD" id="cd05333">
    <property type="entry name" value="BKR_SDR_c"/>
    <property type="match status" value="1"/>
</dbReference>
<dbReference type="InterPro" id="IPR036291">
    <property type="entry name" value="NAD(P)-bd_dom_sf"/>
</dbReference>
<dbReference type="NCBIfam" id="TIGR01830">
    <property type="entry name" value="3oxo_ACP_reduc"/>
    <property type="match status" value="1"/>
</dbReference>
<evidence type="ECO:0000256" key="4">
    <source>
        <dbReference type="ARBA" id="ARBA00023002"/>
    </source>
</evidence>
<dbReference type="GO" id="GO:0004316">
    <property type="term" value="F:3-oxoacyl-[acyl-carrier-protein] reductase (NADPH) activity"/>
    <property type="evidence" value="ECO:0007669"/>
    <property type="project" value="UniProtKB-EC"/>
</dbReference>
<evidence type="ECO:0000256" key="7">
    <source>
        <dbReference type="RuleBase" id="RU366074"/>
    </source>
</evidence>
<dbReference type="EMBL" id="CP102290">
    <property type="protein sequence ID" value="UWP60073.1"/>
    <property type="molecule type" value="Genomic_DNA"/>
</dbReference>
<dbReference type="SUPFAM" id="SSF51735">
    <property type="entry name" value="NAD(P)-binding Rossmann-fold domains"/>
    <property type="match status" value="1"/>
</dbReference>
<dbReference type="RefSeq" id="WP_028529524.1">
    <property type="nucleotide sequence ID" value="NZ_CABLBR010000026.1"/>
</dbReference>
<evidence type="ECO:0000313" key="9">
    <source>
        <dbReference type="EMBL" id="UWP60073.1"/>
    </source>
</evidence>
<keyword evidence="7" id="KW-0521">NADP</keyword>
<feature type="domain" description="Ketoreductase" evidence="8">
    <location>
        <begin position="5"/>
        <end position="185"/>
    </location>
</feature>
<keyword evidence="5" id="KW-0753">Steroid metabolism</keyword>
<gene>
    <name evidence="9" type="primary">fabG</name>
    <name evidence="9" type="ORF">NQ502_03170</name>
</gene>
<dbReference type="PANTHER" id="PTHR42879:SF2">
    <property type="entry name" value="3-OXOACYL-[ACYL-CARRIER-PROTEIN] REDUCTASE FABG"/>
    <property type="match status" value="1"/>
</dbReference>
<keyword evidence="10" id="KW-1185">Reference proteome</keyword>
<protein>
    <recommendedName>
        <fullName evidence="3 7">3-oxoacyl-[acyl-carrier-protein] reductase</fullName>
        <ecNumber evidence="3 7">1.1.1.100</ecNumber>
    </recommendedName>
</protein>
<organism evidence="9 10">
    <name type="scientific">Ruminococcus gauvreauii</name>
    <dbReference type="NCBI Taxonomy" id="438033"/>
    <lineage>
        <taxon>Bacteria</taxon>
        <taxon>Bacillati</taxon>
        <taxon>Bacillota</taxon>
        <taxon>Clostridia</taxon>
        <taxon>Eubacteriales</taxon>
        <taxon>Oscillospiraceae</taxon>
        <taxon>Ruminococcus</taxon>
    </lineage>
</organism>
<dbReference type="Proteomes" id="UP001060164">
    <property type="component" value="Chromosome"/>
</dbReference>
<dbReference type="Gene3D" id="3.40.50.720">
    <property type="entry name" value="NAD(P)-binding Rossmann-like Domain"/>
    <property type="match status" value="1"/>
</dbReference>
<dbReference type="InterPro" id="IPR020904">
    <property type="entry name" value="Sc_DH/Rdtase_CS"/>
</dbReference>
<keyword evidence="7" id="KW-0276">Fatty acid metabolism</keyword>
<dbReference type="PRINTS" id="PR00080">
    <property type="entry name" value="SDRFAMILY"/>
</dbReference>
<evidence type="ECO:0000313" key="10">
    <source>
        <dbReference type="Proteomes" id="UP001060164"/>
    </source>
</evidence>